<evidence type="ECO:0000313" key="12">
    <source>
        <dbReference type="WBParaSite" id="HPLM_0001045901-mRNA-1"/>
    </source>
</evidence>
<feature type="transmembrane region" description="Helical" evidence="8">
    <location>
        <begin position="284"/>
        <end position="309"/>
    </location>
</feature>
<reference evidence="12" key="1">
    <citation type="submission" date="2016-04" db="UniProtKB">
        <authorList>
            <consortium name="WormBaseParasite"/>
        </authorList>
    </citation>
    <scope>IDENTIFICATION</scope>
</reference>
<evidence type="ECO:0000259" key="9">
    <source>
        <dbReference type="PROSITE" id="PS50156"/>
    </source>
</evidence>
<feature type="transmembrane region" description="Helical" evidence="8">
    <location>
        <begin position="696"/>
        <end position="715"/>
    </location>
</feature>
<feature type="transmembrane region" description="Helical" evidence="8">
    <location>
        <begin position="491"/>
        <end position="509"/>
    </location>
</feature>
<evidence type="ECO:0000256" key="8">
    <source>
        <dbReference type="SAM" id="Phobius"/>
    </source>
</evidence>
<dbReference type="GO" id="GO:0005886">
    <property type="term" value="C:plasma membrane"/>
    <property type="evidence" value="ECO:0007669"/>
    <property type="project" value="TreeGrafter"/>
</dbReference>
<sequence>MIRQGRMMITFGKSKYVSFYLQIVPVLLTIISSYGMLSFHSQDDIWDMYAPLDGLSRLEEQALKPFEYASGSHHYRVNSKSFVEKRNGYVMKADLKAIAFTYLKGKFEYLKMQILVTRKDGGNILTIQGLDELYEVQKFITENVTITDGSQEYHYADMCGVYCEDSNAAIILFLQVGFQSTFTAISSDGPMRLTYPNAEALQKRVFLGFSLGNLTYREDNPDEVKEARLLLLHFMVDTSLPHGKKLAEAYERKLHRIFNALTETSTHFTYSLLSRDREISEQRAITITALPFLGVTALVLIGFMFITLVDFPLYRSQYLESVVGMISPAMALWTSSGLLFWMGFPFSNILTVVPFLVVTIGIDDAFLVLAGWRQSTKGASLEQRMAESISISGASVTVTSVTDVLCFAIGLFANMPVVRLFCLFTTVALFLDFVYQDANPSISDNMKGKMNESMVFSIMLPSFTPPVQQKKPKKSRLELFVSILQTKTTKIIVMLLFFAHIGVSTYLATKVNTDFNMENLYLEGSPLTEISRQMQDFVLRESFVVNFAVKPMPDFSDESTRERFNEMVGKLETLPKYGWGPEATVFWLREYNTTIQFWEEEEEQDYWSPEALLKNYREYGLEEKYIITKKNKNGVEVMDGFYFMIDYHNMRSFLEVMEFMRMRRDLLASYPQFQVLSHHPFEKVPTESAASAPKNFLQTAVSAVILMSILVLLFVMNWEAIISVVVSIVSICLGIVAYLHLWGVCLDAVSLISILMSVGFSVDYSAHVCYHYFAHAAEEERERKNEVDSVESGSSGSGSSQSIHKPLKKSAKEDSARRLLATFHGVGWPVVQSGLSTIIGRLPKEGIVISGMLPLLFVKAYVVAVFWKTVLLVGILGMFHALLLLPVIFLLTEDVKRFFKIR</sequence>
<dbReference type="Proteomes" id="UP000268014">
    <property type="component" value="Unassembled WGS sequence"/>
</dbReference>
<evidence type="ECO:0000256" key="6">
    <source>
        <dbReference type="ARBA" id="ARBA00023180"/>
    </source>
</evidence>
<feature type="domain" description="SSD" evidence="9">
    <location>
        <begin position="289"/>
        <end position="436"/>
    </location>
</feature>
<keyword evidence="4 8" id="KW-1133">Transmembrane helix</keyword>
<dbReference type="GO" id="GO:0006897">
    <property type="term" value="P:endocytosis"/>
    <property type="evidence" value="ECO:0007669"/>
    <property type="project" value="TreeGrafter"/>
</dbReference>
<feature type="transmembrane region" description="Helical" evidence="8">
    <location>
        <begin position="20"/>
        <end position="39"/>
    </location>
</feature>
<dbReference type="EMBL" id="UZAF01017301">
    <property type="protein sequence ID" value="VDO40231.1"/>
    <property type="molecule type" value="Genomic_DNA"/>
</dbReference>
<evidence type="ECO:0000256" key="7">
    <source>
        <dbReference type="SAM" id="MobiDB-lite"/>
    </source>
</evidence>
<comment type="similarity">
    <text evidence="2">Belongs to the patched family.</text>
</comment>
<dbReference type="Gene3D" id="1.20.1640.10">
    <property type="entry name" value="Multidrug efflux transporter AcrB transmembrane domain"/>
    <property type="match status" value="2"/>
</dbReference>
<dbReference type="OrthoDB" id="6510177at2759"/>
<evidence type="ECO:0000313" key="11">
    <source>
        <dbReference type="Proteomes" id="UP000268014"/>
    </source>
</evidence>
<feature type="transmembrane region" description="Helical" evidence="8">
    <location>
        <begin position="321"/>
        <end position="343"/>
    </location>
</feature>
<feature type="transmembrane region" description="Helical" evidence="8">
    <location>
        <begin position="748"/>
        <end position="773"/>
    </location>
</feature>
<evidence type="ECO:0000256" key="3">
    <source>
        <dbReference type="ARBA" id="ARBA00022692"/>
    </source>
</evidence>
<feature type="transmembrane region" description="Helical" evidence="8">
    <location>
        <begin position="417"/>
        <end position="435"/>
    </location>
</feature>
<proteinExistence type="inferred from homology"/>
<evidence type="ECO:0000313" key="10">
    <source>
        <dbReference type="EMBL" id="VDO40231.1"/>
    </source>
</evidence>
<feature type="transmembrane region" description="Helical" evidence="8">
    <location>
        <begin position="391"/>
        <end position="411"/>
    </location>
</feature>
<evidence type="ECO:0000256" key="2">
    <source>
        <dbReference type="ARBA" id="ARBA00005585"/>
    </source>
</evidence>
<feature type="transmembrane region" description="Helical" evidence="8">
    <location>
        <begin position="349"/>
        <end position="370"/>
    </location>
</feature>
<reference evidence="10 11" key="2">
    <citation type="submission" date="2018-11" db="EMBL/GenBank/DDBJ databases">
        <authorList>
            <consortium name="Pathogen Informatics"/>
        </authorList>
    </citation>
    <scope>NUCLEOTIDE SEQUENCE [LARGE SCALE GENOMIC DNA]</scope>
    <source>
        <strain evidence="10 11">MHpl1</strain>
    </source>
</reference>
<evidence type="ECO:0000256" key="4">
    <source>
        <dbReference type="ARBA" id="ARBA00022989"/>
    </source>
</evidence>
<name>A0A158QNH7_HAEPC</name>
<dbReference type="AlphaFoldDB" id="A0A158QNH7"/>
<dbReference type="PANTHER" id="PTHR10796:SF103">
    <property type="entry name" value="SSD DOMAIN-CONTAINING PROTEIN"/>
    <property type="match status" value="1"/>
</dbReference>
<dbReference type="SUPFAM" id="SSF82866">
    <property type="entry name" value="Multidrug efflux transporter AcrB transmembrane domain"/>
    <property type="match status" value="2"/>
</dbReference>
<keyword evidence="6" id="KW-0325">Glycoprotein</keyword>
<dbReference type="GO" id="GO:0018996">
    <property type="term" value="P:molting cycle, collagen and cuticulin-based cuticle"/>
    <property type="evidence" value="ECO:0007669"/>
    <property type="project" value="TreeGrafter"/>
</dbReference>
<feature type="region of interest" description="Disordered" evidence="7">
    <location>
        <begin position="784"/>
        <end position="806"/>
    </location>
</feature>
<gene>
    <name evidence="10" type="ORF">HPLM_LOCUS10451</name>
</gene>
<comment type="subcellular location">
    <subcellularLocation>
        <location evidence="1">Membrane</location>
        <topology evidence="1">Multi-pass membrane protein</topology>
    </subcellularLocation>
</comment>
<dbReference type="PANTHER" id="PTHR10796">
    <property type="entry name" value="PATCHED-RELATED"/>
    <property type="match status" value="1"/>
</dbReference>
<dbReference type="InterPro" id="IPR051697">
    <property type="entry name" value="Patched_domain-protein"/>
</dbReference>
<dbReference type="PROSITE" id="PS50156">
    <property type="entry name" value="SSD"/>
    <property type="match status" value="1"/>
</dbReference>
<keyword evidence="3 8" id="KW-0812">Transmembrane</keyword>
<dbReference type="GO" id="GO:0030659">
    <property type="term" value="C:cytoplasmic vesicle membrane"/>
    <property type="evidence" value="ECO:0007669"/>
    <property type="project" value="TreeGrafter"/>
</dbReference>
<dbReference type="OMA" id="NTDFDME"/>
<evidence type="ECO:0000256" key="5">
    <source>
        <dbReference type="ARBA" id="ARBA00023136"/>
    </source>
</evidence>
<keyword evidence="11" id="KW-1185">Reference proteome</keyword>
<dbReference type="Pfam" id="PF02460">
    <property type="entry name" value="Patched"/>
    <property type="match status" value="1"/>
</dbReference>
<accession>A0A158QNH7</accession>
<dbReference type="InterPro" id="IPR000731">
    <property type="entry name" value="SSD"/>
</dbReference>
<evidence type="ECO:0000256" key="1">
    <source>
        <dbReference type="ARBA" id="ARBA00004141"/>
    </source>
</evidence>
<feature type="transmembrane region" description="Helical" evidence="8">
    <location>
        <begin position="870"/>
        <end position="892"/>
    </location>
</feature>
<organism evidence="12">
    <name type="scientific">Haemonchus placei</name>
    <name type="common">Barber's pole worm</name>
    <dbReference type="NCBI Taxonomy" id="6290"/>
    <lineage>
        <taxon>Eukaryota</taxon>
        <taxon>Metazoa</taxon>
        <taxon>Ecdysozoa</taxon>
        <taxon>Nematoda</taxon>
        <taxon>Chromadorea</taxon>
        <taxon>Rhabditida</taxon>
        <taxon>Rhabditina</taxon>
        <taxon>Rhabditomorpha</taxon>
        <taxon>Strongyloidea</taxon>
        <taxon>Trichostrongylidae</taxon>
        <taxon>Haemonchus</taxon>
    </lineage>
</organism>
<feature type="transmembrane region" description="Helical" evidence="8">
    <location>
        <begin position="846"/>
        <end position="864"/>
    </location>
</feature>
<feature type="compositionally biased region" description="Low complexity" evidence="7">
    <location>
        <begin position="792"/>
        <end position="802"/>
    </location>
</feature>
<feature type="transmembrane region" description="Helical" evidence="8">
    <location>
        <begin position="722"/>
        <end position="742"/>
    </location>
</feature>
<dbReference type="WBParaSite" id="HPLM_0001045901-mRNA-1">
    <property type="protein sequence ID" value="HPLM_0001045901-mRNA-1"/>
    <property type="gene ID" value="HPLM_0001045901"/>
</dbReference>
<protein>
    <submittedName>
        <fullName evidence="12">SSD domain-containing protein</fullName>
    </submittedName>
</protein>
<keyword evidence="5 8" id="KW-0472">Membrane</keyword>
<dbReference type="InterPro" id="IPR003392">
    <property type="entry name" value="PTHD_SSD"/>
</dbReference>